<dbReference type="RefSeq" id="WP_055059177.1">
    <property type="nucleotide sequence ID" value="NZ_CZBP01000001.1"/>
</dbReference>
<accession>A0A174PH15</accession>
<proteinExistence type="predicted"/>
<dbReference type="EMBL" id="CZBP01000001">
    <property type="protein sequence ID" value="CUP60434.1"/>
    <property type="molecule type" value="Genomic_DNA"/>
</dbReference>
<organism evidence="1 2">
    <name type="scientific">Blautia obeum</name>
    <dbReference type="NCBI Taxonomy" id="40520"/>
    <lineage>
        <taxon>Bacteria</taxon>
        <taxon>Bacillati</taxon>
        <taxon>Bacillota</taxon>
        <taxon>Clostridia</taxon>
        <taxon>Lachnospirales</taxon>
        <taxon>Lachnospiraceae</taxon>
        <taxon>Blautia</taxon>
    </lineage>
</organism>
<gene>
    <name evidence="1" type="ORF">ERS852569_00139</name>
</gene>
<evidence type="ECO:0000313" key="2">
    <source>
        <dbReference type="Proteomes" id="UP000095762"/>
    </source>
</evidence>
<dbReference type="AlphaFoldDB" id="A0A174PH15"/>
<sequence length="74" mass="8396">MAVEETGSLMGVDIQSVADDVLEKWMEVVCSVAEMRPLLRLSAYRSGLFYEGKQWRCSIPQACLVFLSREMTFS</sequence>
<name>A0A174PH15_9FIRM</name>
<protein>
    <submittedName>
        <fullName evidence="1">Uncharacterized protein</fullName>
    </submittedName>
</protein>
<reference evidence="1 2" key="1">
    <citation type="submission" date="2015-09" db="EMBL/GenBank/DDBJ databases">
        <authorList>
            <consortium name="Pathogen Informatics"/>
        </authorList>
    </citation>
    <scope>NUCLEOTIDE SEQUENCE [LARGE SCALE GENOMIC DNA]</scope>
    <source>
        <strain evidence="1 2">2789STDY5834957</strain>
    </source>
</reference>
<evidence type="ECO:0000313" key="1">
    <source>
        <dbReference type="EMBL" id="CUP60434.1"/>
    </source>
</evidence>
<dbReference type="Proteomes" id="UP000095762">
    <property type="component" value="Unassembled WGS sequence"/>
</dbReference>